<dbReference type="UniPathway" id="UPA00094"/>
<dbReference type="EMBL" id="RSDO01000015">
    <property type="protein sequence ID" value="RRR51583.1"/>
    <property type="molecule type" value="Genomic_DNA"/>
</dbReference>
<dbReference type="InterPro" id="IPR009081">
    <property type="entry name" value="PP-bd_ACP"/>
</dbReference>
<dbReference type="HAMAP" id="MF_01217">
    <property type="entry name" value="Acyl_carrier"/>
    <property type="match status" value="1"/>
</dbReference>
<evidence type="ECO:0000256" key="1">
    <source>
        <dbReference type="ARBA" id="ARBA00022450"/>
    </source>
</evidence>
<proteinExistence type="inferred from homology"/>
<comment type="pathway">
    <text evidence="3">Lipid metabolism; fatty acid biosynthesis.</text>
</comment>
<dbReference type="OrthoDB" id="9804551at2"/>
<evidence type="ECO:0000259" key="4">
    <source>
        <dbReference type="PROSITE" id="PS50075"/>
    </source>
</evidence>
<dbReference type="Pfam" id="PF00550">
    <property type="entry name" value="PP-binding"/>
    <property type="match status" value="1"/>
</dbReference>
<dbReference type="GO" id="GO:0005737">
    <property type="term" value="C:cytoplasm"/>
    <property type="evidence" value="ECO:0007669"/>
    <property type="project" value="UniProtKB-SubCell"/>
</dbReference>
<comment type="caution">
    <text evidence="5">The sequence shown here is derived from an EMBL/GenBank/DDBJ whole genome shotgun (WGS) entry which is preliminary data.</text>
</comment>
<keyword evidence="3" id="KW-0963">Cytoplasm</keyword>
<dbReference type="GO" id="GO:0000036">
    <property type="term" value="F:acyl carrier activity"/>
    <property type="evidence" value="ECO:0007669"/>
    <property type="project" value="UniProtKB-UniRule"/>
</dbReference>
<reference evidence="5 6" key="1">
    <citation type="submission" date="2018-11" db="EMBL/GenBank/DDBJ databases">
        <authorList>
            <person name="Stevens M.J."/>
            <person name="Cernela N."/>
            <person name="Spoerry Serrano N."/>
            <person name="Schmitt S."/>
            <person name="Schrenzel J."/>
            <person name="Stephan R."/>
        </authorList>
    </citation>
    <scope>NUCLEOTIDE SEQUENCE [LARGE SCALE GENOMIC DNA]</scope>
    <source>
        <strain evidence="5 6">PP422</strain>
    </source>
</reference>
<comment type="subcellular location">
    <subcellularLocation>
        <location evidence="3">Cytoplasm</location>
    </subcellularLocation>
</comment>
<organism evidence="5 6">
    <name type="scientific">Streptococcus suis</name>
    <dbReference type="NCBI Taxonomy" id="1307"/>
    <lineage>
        <taxon>Bacteria</taxon>
        <taxon>Bacillati</taxon>
        <taxon>Bacillota</taxon>
        <taxon>Bacilli</taxon>
        <taxon>Lactobacillales</taxon>
        <taxon>Streptococcaceae</taxon>
        <taxon>Streptococcus</taxon>
    </lineage>
</organism>
<dbReference type="AlphaFoldDB" id="A0A3R8XPZ9"/>
<evidence type="ECO:0000256" key="2">
    <source>
        <dbReference type="ARBA" id="ARBA00022553"/>
    </source>
</evidence>
<dbReference type="InterPro" id="IPR036736">
    <property type="entry name" value="ACP-like_sf"/>
</dbReference>
<dbReference type="RefSeq" id="WP_105111635.1">
    <property type="nucleotide sequence ID" value="NZ_CP102145.1"/>
</dbReference>
<accession>A0A3R8XPZ9</accession>
<keyword evidence="2 3" id="KW-0597">Phosphoprotein</keyword>
<keyword evidence="3" id="KW-0275">Fatty acid biosynthesis</keyword>
<comment type="similarity">
    <text evidence="3">Belongs to the acyl carrier protein (ACP) family.</text>
</comment>
<dbReference type="Gene3D" id="1.10.1200.10">
    <property type="entry name" value="ACP-like"/>
    <property type="match status" value="1"/>
</dbReference>
<keyword evidence="1 3" id="KW-0596">Phosphopantetheine</keyword>
<evidence type="ECO:0000313" key="5">
    <source>
        <dbReference type="EMBL" id="RRR51583.1"/>
    </source>
</evidence>
<comment type="PTM">
    <text evidence="3">4'-phosphopantetheine is transferred from CoA to a specific serine of apo-ACP by AcpS. This modification is essential for activity because fatty acids are bound in thioester linkage to the sulfhydryl of the prosthetic group.</text>
</comment>
<name>A0A3R8XPZ9_STRSU</name>
<evidence type="ECO:0000313" key="6">
    <source>
        <dbReference type="Proteomes" id="UP000274117"/>
    </source>
</evidence>
<dbReference type="Proteomes" id="UP000274117">
    <property type="component" value="Unassembled WGS sequence"/>
</dbReference>
<feature type="modified residue" description="O-(pantetheine 4'-phosphoryl)serine" evidence="3">
    <location>
        <position position="38"/>
    </location>
</feature>
<dbReference type="InterPro" id="IPR003231">
    <property type="entry name" value="ACP"/>
</dbReference>
<dbReference type="PROSITE" id="PS50075">
    <property type="entry name" value="CARRIER"/>
    <property type="match status" value="1"/>
</dbReference>
<evidence type="ECO:0000256" key="3">
    <source>
        <dbReference type="HAMAP-Rule" id="MF_01217"/>
    </source>
</evidence>
<keyword evidence="3" id="KW-0444">Lipid biosynthesis</keyword>
<comment type="function">
    <text evidence="3">Carrier of the growing fatty acid chain in fatty acid biosynthesis.</text>
</comment>
<dbReference type="SUPFAM" id="SSF47336">
    <property type="entry name" value="ACP-like"/>
    <property type="match status" value="1"/>
</dbReference>
<protein>
    <recommendedName>
        <fullName evidence="3">Acyl carrier protein</fullName>
        <shortName evidence="3">ACP</shortName>
    </recommendedName>
</protein>
<keyword evidence="3" id="KW-0443">Lipid metabolism</keyword>
<sequence>MTREQVYQKIVEMIQEEKGEDFLVQPDSSLMDNIAQDSVEVMEFVLNLEDEFGVDVPDAAIERFETLADIADFIYDEKQKRS</sequence>
<reference evidence="5 6" key="2">
    <citation type="submission" date="2018-12" db="EMBL/GenBank/DDBJ databases">
        <title>Whole-genome sequences of fifteen clinical Streptococcus suis strains isolated from pigs between 2006 and 2018.</title>
        <authorList>
            <person name="Stevens M.J.A."/>
            <person name="Cernela N."/>
            <person name="Spoerry Serrano N."/>
            <person name="Schmitt S."/>
            <person name="Schrenzel J."/>
            <person name="Stephan R."/>
        </authorList>
    </citation>
    <scope>NUCLEOTIDE SEQUENCE [LARGE SCALE GENOMIC DNA]</scope>
    <source>
        <strain evidence="5 6">PP422</strain>
    </source>
</reference>
<keyword evidence="3" id="KW-0276">Fatty acid metabolism</keyword>
<gene>
    <name evidence="3" type="primary">acpP</name>
    <name evidence="5" type="ORF">EI998_08260</name>
</gene>
<feature type="domain" description="Carrier" evidence="4">
    <location>
        <begin position="1"/>
        <end position="78"/>
    </location>
</feature>